<comment type="caution">
    <text evidence="8">The sequence shown here is derived from an EMBL/GenBank/DDBJ whole genome shotgun (WGS) entry which is preliminary data.</text>
</comment>
<dbReference type="GO" id="GO:0008483">
    <property type="term" value="F:transaminase activity"/>
    <property type="evidence" value="ECO:0007669"/>
    <property type="project" value="UniProtKB-KW"/>
</dbReference>
<dbReference type="Proteomes" id="UP000295132">
    <property type="component" value="Unassembled WGS sequence"/>
</dbReference>
<evidence type="ECO:0000256" key="5">
    <source>
        <dbReference type="ARBA" id="ARBA00022679"/>
    </source>
</evidence>
<dbReference type="RefSeq" id="WP_133335070.1">
    <property type="nucleotide sequence ID" value="NZ_SMYO01000006.1"/>
</dbReference>
<dbReference type="Pfam" id="PF00155">
    <property type="entry name" value="Aminotran_1_2"/>
    <property type="match status" value="1"/>
</dbReference>
<dbReference type="Gene3D" id="3.40.640.10">
    <property type="entry name" value="Type I PLP-dependent aspartate aminotransferase-like (Major domain)"/>
    <property type="match status" value="1"/>
</dbReference>
<protein>
    <submittedName>
        <fullName evidence="8">PLP-dependent aminotransferase family protein</fullName>
    </submittedName>
</protein>
<dbReference type="GO" id="GO:0030170">
    <property type="term" value="F:pyridoxal phosphate binding"/>
    <property type="evidence" value="ECO:0007669"/>
    <property type="project" value="InterPro"/>
</dbReference>
<evidence type="ECO:0000256" key="1">
    <source>
        <dbReference type="ARBA" id="ARBA00001933"/>
    </source>
</evidence>
<dbReference type="AlphaFoldDB" id="A0A4R5VQV0"/>
<sequence length="399" mass="44970">MNYPFAPQTKNYESSAVRDILKVTQQGHVISFAGGLPAEDIFPIEQVQIAYEKVFASGKSSLQYGLTEGFIPLREAVQAKMEKRGIFSHPDNILLTTGSQQVIDLFSRIMLAPGDVVLTEDPTYLAALQVFRSYGANVVAVKSDDQGMITEDLKEKIEKYQPKFVYTIPTFANPDGKVWSQERRQELFNLCSEKNVLILEDDPYGDIQFHQDEVYQPVAALDTDKRIVLYTSTFSKSVVPALRTGWVTGPAEVIKLMTQAKQMNDLHSSSLDQQALYYLLRDFNLDSHIALIRSVYYERMKLMKEYFDKLGSGLFTCREPKGGMFMWVEGNEELNTTALLGEAVKKGVAFVPGAPFYVNEPKHNTFRVNYSHSTPEKIKLGMERLVDVLTSVPVATKTI</sequence>
<dbReference type="PANTHER" id="PTHR42790:SF19">
    <property type="entry name" value="KYNURENINE_ALPHA-AMINOADIPATE AMINOTRANSFERASE, MITOCHONDRIAL"/>
    <property type="match status" value="1"/>
</dbReference>
<gene>
    <name evidence="8" type="ORF">E2K98_13995</name>
</gene>
<dbReference type="InterPro" id="IPR015424">
    <property type="entry name" value="PyrdxlP-dep_Trfase"/>
</dbReference>
<dbReference type="SUPFAM" id="SSF53383">
    <property type="entry name" value="PLP-dependent transferases"/>
    <property type="match status" value="1"/>
</dbReference>
<dbReference type="InterPro" id="IPR015422">
    <property type="entry name" value="PyrdxlP-dep_Trfase_small"/>
</dbReference>
<evidence type="ECO:0000313" key="9">
    <source>
        <dbReference type="Proteomes" id="UP000295132"/>
    </source>
</evidence>
<evidence type="ECO:0000259" key="7">
    <source>
        <dbReference type="Pfam" id="PF00155"/>
    </source>
</evidence>
<accession>A0A4R5VQV0</accession>
<evidence type="ECO:0000256" key="2">
    <source>
        <dbReference type="ARBA" id="ARBA00007441"/>
    </source>
</evidence>
<comment type="similarity">
    <text evidence="2">Belongs to the class-I pyridoxal-phosphate-dependent aminotransferase family.</text>
</comment>
<keyword evidence="4 8" id="KW-0032">Aminotransferase</keyword>
<dbReference type="CDD" id="cd00609">
    <property type="entry name" value="AAT_like"/>
    <property type="match status" value="1"/>
</dbReference>
<comment type="subunit">
    <text evidence="3">Homodimer.</text>
</comment>
<evidence type="ECO:0000313" key="8">
    <source>
        <dbReference type="EMBL" id="TDK60834.1"/>
    </source>
</evidence>
<dbReference type="InterPro" id="IPR015421">
    <property type="entry name" value="PyrdxlP-dep_Trfase_major"/>
</dbReference>
<dbReference type="GO" id="GO:1901605">
    <property type="term" value="P:alpha-amino acid metabolic process"/>
    <property type="evidence" value="ECO:0007669"/>
    <property type="project" value="TreeGrafter"/>
</dbReference>
<reference evidence="8 9" key="1">
    <citation type="submission" date="2019-03" db="EMBL/GenBank/DDBJ databases">
        <title>Bacillus niacini sp. nov. a Nicotinate-Metabolizing Mesophile Isolated from Soil.</title>
        <authorList>
            <person name="Zhang G."/>
        </authorList>
    </citation>
    <scope>NUCLEOTIDE SEQUENCE [LARGE SCALE GENOMIC DNA]</scope>
    <source>
        <strain evidence="8 9">WN066</strain>
    </source>
</reference>
<dbReference type="FunFam" id="3.40.640.10:FF:000053">
    <property type="entry name" value="Aminotransferase, class I"/>
    <property type="match status" value="1"/>
</dbReference>
<comment type="cofactor">
    <cofactor evidence="1">
        <name>pyridoxal 5'-phosphate</name>
        <dbReference type="ChEBI" id="CHEBI:597326"/>
    </cofactor>
</comment>
<dbReference type="EMBL" id="SMYO01000006">
    <property type="protein sequence ID" value="TDK60834.1"/>
    <property type="molecule type" value="Genomic_DNA"/>
</dbReference>
<keyword evidence="5 8" id="KW-0808">Transferase</keyword>
<keyword evidence="6" id="KW-0663">Pyridoxal phosphate</keyword>
<evidence type="ECO:0000256" key="3">
    <source>
        <dbReference type="ARBA" id="ARBA00011738"/>
    </source>
</evidence>
<dbReference type="PANTHER" id="PTHR42790">
    <property type="entry name" value="AMINOTRANSFERASE"/>
    <property type="match status" value="1"/>
</dbReference>
<dbReference type="Gene3D" id="3.90.1150.10">
    <property type="entry name" value="Aspartate Aminotransferase, domain 1"/>
    <property type="match status" value="1"/>
</dbReference>
<evidence type="ECO:0000256" key="4">
    <source>
        <dbReference type="ARBA" id="ARBA00022576"/>
    </source>
</evidence>
<dbReference type="InterPro" id="IPR050859">
    <property type="entry name" value="Class-I_PLP-dep_aminotransf"/>
</dbReference>
<proteinExistence type="inferred from homology"/>
<evidence type="ECO:0000256" key="6">
    <source>
        <dbReference type="ARBA" id="ARBA00022898"/>
    </source>
</evidence>
<dbReference type="InterPro" id="IPR004839">
    <property type="entry name" value="Aminotransferase_I/II_large"/>
</dbReference>
<organism evidence="8 9">
    <name type="scientific">Bacillus salipaludis</name>
    <dbReference type="NCBI Taxonomy" id="2547811"/>
    <lineage>
        <taxon>Bacteria</taxon>
        <taxon>Bacillati</taxon>
        <taxon>Bacillota</taxon>
        <taxon>Bacilli</taxon>
        <taxon>Bacillales</taxon>
        <taxon>Bacillaceae</taxon>
        <taxon>Bacillus</taxon>
    </lineage>
</organism>
<name>A0A4R5VQV0_9BACI</name>
<feature type="domain" description="Aminotransferase class I/classII large" evidence="7">
    <location>
        <begin position="52"/>
        <end position="385"/>
    </location>
</feature>